<keyword evidence="2" id="KW-1185">Reference proteome</keyword>
<organism evidence="1 2">
    <name type="scientific">Candidatus Reidiella endopervernicosa</name>
    <dbReference type="NCBI Taxonomy" id="2738883"/>
    <lineage>
        <taxon>Bacteria</taxon>
        <taxon>Pseudomonadati</taxon>
        <taxon>Pseudomonadota</taxon>
        <taxon>Gammaproteobacteria</taxon>
        <taxon>Candidatus Reidiella</taxon>
    </lineage>
</organism>
<gene>
    <name evidence="1" type="ORF">HUE57_06705</name>
</gene>
<name>A0A6N0HUE3_9GAMM</name>
<dbReference type="EMBL" id="CP054491">
    <property type="protein sequence ID" value="QKQ26008.1"/>
    <property type="molecule type" value="Genomic_DNA"/>
</dbReference>
<dbReference type="AlphaFoldDB" id="A0A6N0HUE3"/>
<proteinExistence type="predicted"/>
<dbReference type="KEGG" id="rev:HUE57_06705"/>
<dbReference type="RefSeq" id="WP_174672931.1">
    <property type="nucleotide sequence ID" value="NZ_CP054491.1"/>
</dbReference>
<dbReference type="PROSITE" id="PS51257">
    <property type="entry name" value="PROKAR_LIPOPROTEIN"/>
    <property type="match status" value="1"/>
</dbReference>
<sequence length="209" mass="24415">MSLNRSRAVVVLITAVVSLLLSACTPMKYGVPEERWNRMGEVERAATIEAYEERQRIARERREAELARAEALRHKKAQRIERIHHGDIWYHGALIRVTIRKGKVKIGKEFRQYRPVSFLIADRETKAMNLHRAGKGKRDYNQIWFSYRNNQLIADVGRGGRNARNGHVFYYEPAWSRAKHYRDVQFGTKSNIKSDGMVVSVEVMPRQHR</sequence>
<reference evidence="1 2" key="1">
    <citation type="submission" date="2020-05" db="EMBL/GenBank/DDBJ databases">
        <title>Horizontal transmission and recombination maintain forever young bacterial symbiont genomes.</title>
        <authorList>
            <person name="Russell S.L."/>
            <person name="Pepper-Tunick E."/>
            <person name="Svedberg J."/>
            <person name="Byrne A."/>
            <person name="Ruelas Castillo J."/>
            <person name="Vollmers C."/>
            <person name="Beinart R.A."/>
            <person name="Corbett-Detig R."/>
        </authorList>
    </citation>
    <scope>NUCLEOTIDE SEQUENCE [LARGE SCALE GENOMIC DNA]</scope>
    <source>
        <strain evidence="1">Santa_Monica_outfall</strain>
    </source>
</reference>
<dbReference type="Proteomes" id="UP000509658">
    <property type="component" value="Chromosome"/>
</dbReference>
<protein>
    <submittedName>
        <fullName evidence="1">Uncharacterized protein</fullName>
    </submittedName>
</protein>
<accession>A0A6N0HUE3</accession>
<evidence type="ECO:0000313" key="2">
    <source>
        <dbReference type="Proteomes" id="UP000509658"/>
    </source>
</evidence>
<evidence type="ECO:0000313" key="1">
    <source>
        <dbReference type="EMBL" id="QKQ26008.1"/>
    </source>
</evidence>